<gene>
    <name evidence="4" type="ORF">ENU1_097860</name>
</gene>
<evidence type="ECO:0000313" key="5">
    <source>
        <dbReference type="Proteomes" id="UP000006769"/>
    </source>
</evidence>
<dbReference type="EMBL" id="JH926836">
    <property type="protein sequence ID" value="EKE40224.1"/>
    <property type="molecule type" value="Genomic_DNA"/>
</dbReference>
<accession>K2HC21</accession>
<feature type="signal peptide" evidence="3">
    <location>
        <begin position="1"/>
        <end position="22"/>
    </location>
</feature>
<evidence type="ECO:0000313" key="4">
    <source>
        <dbReference type="EMBL" id="EKE40224.1"/>
    </source>
</evidence>
<reference evidence="4 5" key="1">
    <citation type="submission" date="2011-11" db="EMBL/GenBank/DDBJ databases">
        <authorList>
            <person name="Hannick L."/>
            <person name="Karamycheva S."/>
            <person name="Lorenzi H."/>
            <person name="Caler E."/>
        </authorList>
    </citation>
    <scope>NUCLEOTIDE SEQUENCE [LARGE SCALE GENOMIC DNA]</scope>
    <source>
        <strain evidence="4 5">P19</strain>
    </source>
</reference>
<dbReference type="AlphaFoldDB" id="K2HC21"/>
<feature type="chain" id="PRO_5003858460" evidence="3">
    <location>
        <begin position="23"/>
        <end position="652"/>
    </location>
</feature>
<dbReference type="GeneID" id="20073619"/>
<feature type="region of interest" description="Disordered" evidence="2">
    <location>
        <begin position="577"/>
        <end position="652"/>
    </location>
</feature>
<feature type="compositionally biased region" description="Polar residues" evidence="2">
    <location>
        <begin position="633"/>
        <end position="652"/>
    </location>
</feature>
<keyword evidence="3" id="KW-0732">Signal</keyword>
<feature type="coiled-coil region" evidence="1">
    <location>
        <begin position="75"/>
        <end position="149"/>
    </location>
</feature>
<feature type="compositionally biased region" description="Polar residues" evidence="2">
    <location>
        <begin position="583"/>
        <end position="609"/>
    </location>
</feature>
<evidence type="ECO:0000256" key="3">
    <source>
        <dbReference type="SAM" id="SignalP"/>
    </source>
</evidence>
<proteinExistence type="predicted"/>
<organism evidence="4 5">
    <name type="scientific">Entamoeba nuttalli (strain P19)</name>
    <name type="common">Amoeba</name>
    <dbReference type="NCBI Taxonomy" id="1076696"/>
    <lineage>
        <taxon>Eukaryota</taxon>
        <taxon>Amoebozoa</taxon>
        <taxon>Evosea</taxon>
        <taxon>Archamoebae</taxon>
        <taxon>Mastigamoebida</taxon>
        <taxon>Entamoebidae</taxon>
        <taxon>Entamoeba</taxon>
    </lineage>
</organism>
<evidence type="ECO:0000256" key="1">
    <source>
        <dbReference type="SAM" id="Coils"/>
    </source>
</evidence>
<dbReference type="OMA" id="MSGESAM"/>
<name>K2HC21_ENTNP</name>
<evidence type="ECO:0000256" key="2">
    <source>
        <dbReference type="SAM" id="MobiDB-lite"/>
    </source>
</evidence>
<protein>
    <submittedName>
        <fullName evidence="4">Uncharacterized protein</fullName>
    </submittedName>
</protein>
<dbReference type="RefSeq" id="XP_008857443.1">
    <property type="nucleotide sequence ID" value="XM_008859221.1"/>
</dbReference>
<sequence length="652" mass="76397">MKIIINLLFLCVAFAYIPRTVSVIELFEKVYNSQTSEYLISDWKKENSSISKFTKMDDELIYHYGKYTALLQKFISILNSQIKEVRNKMNKDEEEYKQKKVEVKLYKEEIINAKKGNDVILVNKYEELLKSAEEEMKTAKIKKTEEMEKLKVLFPQLKISKEKLEWVESQTKAIGKNEEYILEQWKIRNQTLINEKTNFVEYLQNGSKLIKEIKEANDLLNQIENKFIERKKLNSTYIQELNFAKKSLINEKNQRIRSLVQLYFKVIFNYLRSEKSIINSISSIDEDFITNEAEIQNEFIALKGLEELNDQSISFEKLNGVERTILSAQTLVIQTEDLIQQRRNEIKKLMMKGVESIIAQANDDLLQMERECSRNITENKLVQDKEIAVLKDLEKKNGTISAPIEPISDCENDVKIMRLFAGLGEKFFNKWCDVYHKEINTRRIYIKAKILSAEEGMEQNKRDVEVVRTYEEQRYYLGKYGKEQEMTKYWRKRLDGVDEILRELQAVEIRKLQKKIELLKEKSTQSEVIHRMVVDWLKKEFEDAKSRTGVGIPIIKKYKEKIEAQVQLPILNKKKQEKAFKPVNTTQQNKPVNNTPKQKIQDNKQTNKSNQKKLNKPKTNDVAKQVLKASSAGKESSPMTPALSNGESTVKK</sequence>
<dbReference type="OrthoDB" id="29175at2759"/>
<dbReference type="Proteomes" id="UP000006769">
    <property type="component" value="Unassembled WGS sequence"/>
</dbReference>
<keyword evidence="1" id="KW-0175">Coiled coil</keyword>
<dbReference type="VEuPathDB" id="AmoebaDB:ENU1_097860"/>